<proteinExistence type="predicted"/>
<accession>A0A8J6HLX8</accession>
<dbReference type="EMBL" id="JABDTM020009212">
    <property type="protein sequence ID" value="KAH0821170.1"/>
    <property type="molecule type" value="Genomic_DNA"/>
</dbReference>
<keyword evidence="3" id="KW-1185">Reference proteome</keyword>
<protein>
    <submittedName>
        <fullName evidence="2">Uncharacterized protein</fullName>
    </submittedName>
</protein>
<sequence>MSFRSGNRIGFARDKKGRGSDPVNLQGRRDDVVEFTRAVGDDSSKCRPNRQADQGLHYGRFQTERFCG</sequence>
<organism evidence="2 3">
    <name type="scientific">Tenebrio molitor</name>
    <name type="common">Yellow mealworm beetle</name>
    <dbReference type="NCBI Taxonomy" id="7067"/>
    <lineage>
        <taxon>Eukaryota</taxon>
        <taxon>Metazoa</taxon>
        <taxon>Ecdysozoa</taxon>
        <taxon>Arthropoda</taxon>
        <taxon>Hexapoda</taxon>
        <taxon>Insecta</taxon>
        <taxon>Pterygota</taxon>
        <taxon>Neoptera</taxon>
        <taxon>Endopterygota</taxon>
        <taxon>Coleoptera</taxon>
        <taxon>Polyphaga</taxon>
        <taxon>Cucujiformia</taxon>
        <taxon>Tenebrionidae</taxon>
        <taxon>Tenebrio</taxon>
    </lineage>
</organism>
<evidence type="ECO:0000313" key="2">
    <source>
        <dbReference type="EMBL" id="KAH0821170.1"/>
    </source>
</evidence>
<reference evidence="2" key="1">
    <citation type="journal article" date="2020" name="J Insects Food Feed">
        <title>The yellow mealworm (Tenebrio molitor) genome: a resource for the emerging insects as food and feed industry.</title>
        <authorList>
            <person name="Eriksson T."/>
            <person name="Andere A."/>
            <person name="Kelstrup H."/>
            <person name="Emery V."/>
            <person name="Picard C."/>
        </authorList>
    </citation>
    <scope>NUCLEOTIDE SEQUENCE</scope>
    <source>
        <strain evidence="2">Stoneville</strain>
        <tissue evidence="2">Whole head</tissue>
    </source>
</reference>
<name>A0A8J6HLX8_TENMO</name>
<dbReference type="AlphaFoldDB" id="A0A8J6HLX8"/>
<feature type="region of interest" description="Disordered" evidence="1">
    <location>
        <begin position="1"/>
        <end position="28"/>
    </location>
</feature>
<gene>
    <name evidence="2" type="ORF">GEV33_001621</name>
</gene>
<evidence type="ECO:0000256" key="1">
    <source>
        <dbReference type="SAM" id="MobiDB-lite"/>
    </source>
</evidence>
<evidence type="ECO:0000313" key="3">
    <source>
        <dbReference type="Proteomes" id="UP000719412"/>
    </source>
</evidence>
<dbReference type="Proteomes" id="UP000719412">
    <property type="component" value="Unassembled WGS sequence"/>
</dbReference>
<comment type="caution">
    <text evidence="2">The sequence shown here is derived from an EMBL/GenBank/DDBJ whole genome shotgun (WGS) entry which is preliminary data.</text>
</comment>
<reference evidence="2" key="2">
    <citation type="submission" date="2021-08" db="EMBL/GenBank/DDBJ databases">
        <authorList>
            <person name="Eriksson T."/>
        </authorList>
    </citation>
    <scope>NUCLEOTIDE SEQUENCE</scope>
    <source>
        <strain evidence="2">Stoneville</strain>
        <tissue evidence="2">Whole head</tissue>
    </source>
</reference>